<dbReference type="Pfam" id="PF00892">
    <property type="entry name" value="EamA"/>
    <property type="match status" value="2"/>
</dbReference>
<evidence type="ECO:0000259" key="2">
    <source>
        <dbReference type="Pfam" id="PF00892"/>
    </source>
</evidence>
<evidence type="ECO:0000256" key="1">
    <source>
        <dbReference type="SAM" id="Phobius"/>
    </source>
</evidence>
<gene>
    <name evidence="3" type="ORF">CGC56_01730</name>
</gene>
<name>A0A250G0T1_9FLAO</name>
<protein>
    <submittedName>
        <fullName evidence="3">EamA family transporter</fullName>
    </submittedName>
</protein>
<feature type="transmembrane region" description="Helical" evidence="1">
    <location>
        <begin position="118"/>
        <end position="136"/>
    </location>
</feature>
<feature type="transmembrane region" description="Helical" evidence="1">
    <location>
        <begin position="7"/>
        <end position="25"/>
    </location>
</feature>
<feature type="transmembrane region" description="Helical" evidence="1">
    <location>
        <begin position="263"/>
        <end position="281"/>
    </location>
</feature>
<feature type="transmembrane region" description="Helical" evidence="1">
    <location>
        <begin position="208"/>
        <end position="226"/>
    </location>
</feature>
<keyword evidence="1" id="KW-0812">Transmembrane</keyword>
<dbReference type="GO" id="GO:0016020">
    <property type="term" value="C:membrane"/>
    <property type="evidence" value="ECO:0007669"/>
    <property type="project" value="InterPro"/>
</dbReference>
<keyword evidence="1" id="KW-0472">Membrane</keyword>
<dbReference type="AlphaFoldDB" id="A0A250G0T1"/>
<dbReference type="PANTHER" id="PTHR22911">
    <property type="entry name" value="ACYL-MALONYL CONDENSING ENZYME-RELATED"/>
    <property type="match status" value="1"/>
</dbReference>
<feature type="domain" description="EamA" evidence="2">
    <location>
        <begin position="8"/>
        <end position="134"/>
    </location>
</feature>
<reference evidence="4" key="1">
    <citation type="submission" date="2017-06" db="EMBL/GenBank/DDBJ databases">
        <title>Capnocytophaga spp. assemblies.</title>
        <authorList>
            <person name="Gulvik C.A."/>
        </authorList>
    </citation>
    <scope>NUCLEOTIDE SEQUENCE [LARGE SCALE GENOMIC DNA]</scope>
    <source>
        <strain evidence="4">H5594</strain>
    </source>
</reference>
<feature type="transmembrane region" description="Helical" evidence="1">
    <location>
        <begin position="62"/>
        <end position="82"/>
    </location>
</feature>
<keyword evidence="1" id="KW-1133">Transmembrane helix</keyword>
<dbReference type="EMBL" id="CP022388">
    <property type="protein sequence ID" value="ATA91000.1"/>
    <property type="molecule type" value="Genomic_DNA"/>
</dbReference>
<dbReference type="SUPFAM" id="SSF103481">
    <property type="entry name" value="Multidrug resistance efflux transporter EmrE"/>
    <property type="match status" value="2"/>
</dbReference>
<feature type="domain" description="EamA" evidence="2">
    <location>
        <begin position="147"/>
        <end position="280"/>
    </location>
</feature>
<feature type="transmembrane region" description="Helical" evidence="1">
    <location>
        <begin position="94"/>
        <end position="111"/>
    </location>
</feature>
<dbReference type="PANTHER" id="PTHR22911:SF76">
    <property type="entry name" value="EAMA DOMAIN-CONTAINING PROTEIN"/>
    <property type="match status" value="1"/>
</dbReference>
<dbReference type="RefSeq" id="WP_095916652.1">
    <property type="nucleotide sequence ID" value="NZ_CP022388.1"/>
</dbReference>
<sequence>MMNKPRWALFLGVLCISIFPILIRMQLSSGLISAFYRMAIASVVLVPYAYFSGNLKFIHSRFIYPTLLCGVIFALDITVWNISIQNSSATQATLLTNLSPVWVGIISFLFLKNKPKRTFWWGVLVALVGVVVFVGIDVFRTFSLDTAFLLGILSGFFYALYILLSKKTLQEVQVIPFITTSSLSSAIFLFFINLIAGESFWGFSAQGWASLLVQGLVCQLFAWLLISYATQFMKATRVSLTLLSQAVFATFFEWLFLNQSISLQNSIGGILILIGIAITFYEPKKSNALF</sequence>
<feature type="transmembrane region" description="Helical" evidence="1">
    <location>
        <begin position="31"/>
        <end position="50"/>
    </location>
</feature>
<dbReference type="InterPro" id="IPR000620">
    <property type="entry name" value="EamA_dom"/>
</dbReference>
<organism evidence="3 4">
    <name type="scientific">Capnocytophaga canimorsus</name>
    <dbReference type="NCBI Taxonomy" id="28188"/>
    <lineage>
        <taxon>Bacteria</taxon>
        <taxon>Pseudomonadati</taxon>
        <taxon>Bacteroidota</taxon>
        <taxon>Flavobacteriia</taxon>
        <taxon>Flavobacteriales</taxon>
        <taxon>Flavobacteriaceae</taxon>
        <taxon>Capnocytophaga</taxon>
    </lineage>
</organism>
<evidence type="ECO:0000313" key="3">
    <source>
        <dbReference type="EMBL" id="ATA91000.1"/>
    </source>
</evidence>
<dbReference type="InterPro" id="IPR037185">
    <property type="entry name" value="EmrE-like"/>
</dbReference>
<feature type="transmembrane region" description="Helical" evidence="1">
    <location>
        <begin position="142"/>
        <end position="163"/>
    </location>
</feature>
<dbReference type="Proteomes" id="UP000243136">
    <property type="component" value="Chromosome"/>
</dbReference>
<feature type="transmembrane region" description="Helical" evidence="1">
    <location>
        <begin position="175"/>
        <end position="196"/>
    </location>
</feature>
<proteinExistence type="predicted"/>
<evidence type="ECO:0000313" key="4">
    <source>
        <dbReference type="Proteomes" id="UP000243136"/>
    </source>
</evidence>
<accession>A0A250G0T1</accession>
<feature type="transmembrane region" description="Helical" evidence="1">
    <location>
        <begin position="238"/>
        <end position="257"/>
    </location>
</feature>